<dbReference type="Pfam" id="PF00012">
    <property type="entry name" value="HSP70"/>
    <property type="match status" value="2"/>
</dbReference>
<accession>A0ABV5HNS3</accession>
<dbReference type="Gene3D" id="2.60.34.10">
    <property type="entry name" value="Substrate Binding Domain Of DNAk, Chain A, domain 1"/>
    <property type="match status" value="1"/>
</dbReference>
<evidence type="ECO:0000256" key="3">
    <source>
        <dbReference type="ARBA" id="ARBA00022840"/>
    </source>
</evidence>
<evidence type="ECO:0000313" key="6">
    <source>
        <dbReference type="Proteomes" id="UP001589645"/>
    </source>
</evidence>
<dbReference type="InterPro" id="IPR018181">
    <property type="entry name" value="Heat_shock_70_CS"/>
</dbReference>
<evidence type="ECO:0000256" key="4">
    <source>
        <dbReference type="RuleBase" id="RU003322"/>
    </source>
</evidence>
<protein>
    <submittedName>
        <fullName evidence="5">Hsp70 family protein</fullName>
    </submittedName>
</protein>
<proteinExistence type="inferred from homology"/>
<dbReference type="PRINTS" id="PR00301">
    <property type="entry name" value="HEATSHOCK70"/>
</dbReference>
<dbReference type="SUPFAM" id="SSF53067">
    <property type="entry name" value="Actin-like ATPase domain"/>
    <property type="match status" value="2"/>
</dbReference>
<dbReference type="PROSITE" id="PS00329">
    <property type="entry name" value="HSP70_2"/>
    <property type="match status" value="1"/>
</dbReference>
<keyword evidence="3 4" id="KW-0067">ATP-binding</keyword>
<dbReference type="SUPFAM" id="SSF100920">
    <property type="entry name" value="Heat shock protein 70kD (HSP70), peptide-binding domain"/>
    <property type="match status" value="1"/>
</dbReference>
<dbReference type="RefSeq" id="WP_390192191.1">
    <property type="nucleotide sequence ID" value="NZ_JBHMEP010000002.1"/>
</dbReference>
<gene>
    <name evidence="5" type="ORF">ACFFUV_10490</name>
</gene>
<sequence length="558" mass="62285">MKKQSASAIGIDLGTTNSAIAIWRNESAELIPNALGHYLTPSVVSIDEHGQVLVGEAAHSRLITRPQETVAAFKRYMGTDKVITLGSQQYTPTELSSLVLQSLKADAEAYLGHSISEVVISVPAYFSDQQRKQVQLAAELAGLDAVRLINEPTAACLAHSLHQTHDRRFLVFDLGGGTFDVTVVEHQQGFVDVRASAGDNQLGGEDFTHQLLAFVCQELERSPETLTLAEKAKLVAACERAKKQPQNPVTIELTDPFNRTLTVTNEQLDTIWKDTLTRLSQPLRQAMGDARISPQEIDELIFVGGATHLKQVQQLATRLIGRFGSMELDPDLVVAMGAATQAACRLRDEAVEEIVLTDVAPFSLGIAASRDNQTGIFTPIIERNTVVPTSRVERFYTLHDQQTVVNIEVYQGERLWVKENIFIDNFEVKVPENDKGKEAIDVRFSYDINGLLEVDVTILSTNETIQKVIDRSPVGITDEMKAQSHARLARLKIHQRDQLPNITLSEKLSRLYEEKLGWERHRVEELLLSFTQILETQDNELIRQARTEIEKQLKELNL</sequence>
<comment type="caution">
    <text evidence="5">The sequence shown here is derived from an EMBL/GenBank/DDBJ whole genome shotgun (WGS) entry which is preliminary data.</text>
</comment>
<reference evidence="5 6" key="1">
    <citation type="submission" date="2024-09" db="EMBL/GenBank/DDBJ databases">
        <authorList>
            <person name="Sun Q."/>
            <person name="Mori K."/>
        </authorList>
    </citation>
    <scope>NUCLEOTIDE SEQUENCE [LARGE SCALE GENOMIC DNA]</scope>
    <source>
        <strain evidence="5 6">CECT 8064</strain>
    </source>
</reference>
<dbReference type="PANTHER" id="PTHR19375">
    <property type="entry name" value="HEAT SHOCK PROTEIN 70KDA"/>
    <property type="match status" value="1"/>
</dbReference>
<dbReference type="InterPro" id="IPR043129">
    <property type="entry name" value="ATPase_NBD"/>
</dbReference>
<dbReference type="Proteomes" id="UP001589645">
    <property type="component" value="Unassembled WGS sequence"/>
</dbReference>
<dbReference type="InterPro" id="IPR013126">
    <property type="entry name" value="Hsp_70_fam"/>
</dbReference>
<keyword evidence="2 4" id="KW-0547">Nucleotide-binding</keyword>
<dbReference type="InterPro" id="IPR029047">
    <property type="entry name" value="HSP70_peptide-bd_sf"/>
</dbReference>
<evidence type="ECO:0000256" key="1">
    <source>
        <dbReference type="ARBA" id="ARBA00007381"/>
    </source>
</evidence>
<dbReference type="PROSITE" id="PS00297">
    <property type="entry name" value="HSP70_1"/>
    <property type="match status" value="1"/>
</dbReference>
<dbReference type="Gene3D" id="3.90.640.10">
    <property type="entry name" value="Actin, Chain A, domain 4"/>
    <property type="match status" value="1"/>
</dbReference>
<evidence type="ECO:0000313" key="5">
    <source>
        <dbReference type="EMBL" id="MFB9135387.1"/>
    </source>
</evidence>
<dbReference type="EMBL" id="JBHMEP010000002">
    <property type="protein sequence ID" value="MFB9135387.1"/>
    <property type="molecule type" value="Genomic_DNA"/>
</dbReference>
<comment type="similarity">
    <text evidence="1 4">Belongs to the heat shock protein 70 family.</text>
</comment>
<keyword evidence="6" id="KW-1185">Reference proteome</keyword>
<name>A0ABV5HNS3_9VIBR</name>
<evidence type="ECO:0000256" key="2">
    <source>
        <dbReference type="ARBA" id="ARBA00022741"/>
    </source>
</evidence>
<organism evidence="5 6">
    <name type="scientific">Vibrio olivae</name>
    <dbReference type="NCBI Taxonomy" id="1243002"/>
    <lineage>
        <taxon>Bacteria</taxon>
        <taxon>Pseudomonadati</taxon>
        <taxon>Pseudomonadota</taxon>
        <taxon>Gammaproteobacteria</taxon>
        <taxon>Vibrionales</taxon>
        <taxon>Vibrionaceae</taxon>
        <taxon>Vibrio</taxon>
    </lineage>
</organism>
<dbReference type="Gene3D" id="3.30.420.40">
    <property type="match status" value="2"/>
</dbReference>